<dbReference type="EMBL" id="BAYX01000029">
    <property type="protein sequence ID" value="GAJ97007.1"/>
    <property type="molecule type" value="Genomic_DNA"/>
</dbReference>
<comment type="caution">
    <text evidence="1">The sequence shown here is derived from an EMBL/GenBank/DDBJ whole genome shotgun (WGS) entry which is preliminary data.</text>
</comment>
<organism evidence="1 2">
    <name type="scientific">Rhizobium rhizogenes NBRC 13257</name>
    <dbReference type="NCBI Taxonomy" id="1220581"/>
    <lineage>
        <taxon>Bacteria</taxon>
        <taxon>Pseudomonadati</taxon>
        <taxon>Pseudomonadota</taxon>
        <taxon>Alphaproteobacteria</taxon>
        <taxon>Hyphomicrobiales</taxon>
        <taxon>Rhizobiaceae</taxon>
        <taxon>Rhizobium/Agrobacterium group</taxon>
        <taxon>Rhizobium</taxon>
    </lineage>
</organism>
<sequence>MVPSIPLWLKTALAEITLPRAIWKIMRGAVIDFKSGTDTLAIGSRGARNAKSSLARGM</sequence>
<evidence type="ECO:0000313" key="1">
    <source>
        <dbReference type="EMBL" id="GAJ97007.1"/>
    </source>
</evidence>
<evidence type="ECO:0000313" key="2">
    <source>
        <dbReference type="Proteomes" id="UP000026941"/>
    </source>
</evidence>
<dbReference type="AlphaFoldDB" id="A0AA87QAZ1"/>
<reference evidence="1 2" key="1">
    <citation type="submission" date="2014-05" db="EMBL/GenBank/DDBJ databases">
        <title>Whole genome shotgun sequence of Rhizobium rhizogenes NBRC 13257.</title>
        <authorList>
            <person name="Katano-Makiyama Y."/>
            <person name="Hosoyama A."/>
            <person name="Hashimoto M."/>
            <person name="Hosoyama Y."/>
            <person name="Noguchi M."/>
            <person name="Tsuchikane K."/>
            <person name="Kimura A."/>
            <person name="Ohji S."/>
            <person name="Ichikawa N."/>
            <person name="Yamazoe A."/>
            <person name="Fujita N."/>
        </authorList>
    </citation>
    <scope>NUCLEOTIDE SEQUENCE [LARGE SCALE GENOMIC DNA]</scope>
    <source>
        <strain evidence="1 2">NBRC 13257</strain>
    </source>
</reference>
<proteinExistence type="predicted"/>
<accession>A0AA87QAZ1</accession>
<dbReference type="Proteomes" id="UP000026941">
    <property type="component" value="Unassembled WGS sequence"/>
</dbReference>
<protein>
    <submittedName>
        <fullName evidence="1">Uncharacterized protein</fullName>
    </submittedName>
</protein>
<gene>
    <name evidence="1" type="ORF">RRH01S_29_00340</name>
</gene>
<name>A0AA87QAZ1_RHIRH</name>